<keyword evidence="4 5" id="KW-0413">Isomerase</keyword>
<feature type="domain" description="PpiC" evidence="6">
    <location>
        <begin position="18"/>
        <end position="129"/>
    </location>
</feature>
<dbReference type="PANTHER" id="PTHR10657:SF4">
    <property type="entry name" value="PEPTIDYL-PROLYL CIS-TRANS ISOMERASE-RELATED"/>
    <property type="match status" value="1"/>
</dbReference>
<evidence type="ECO:0000256" key="5">
    <source>
        <dbReference type="PROSITE-ProRule" id="PRU00278"/>
    </source>
</evidence>
<evidence type="ECO:0000313" key="7">
    <source>
        <dbReference type="EMBL" id="THH10394.1"/>
    </source>
</evidence>
<dbReference type="Pfam" id="PF13616">
    <property type="entry name" value="Rotamase_3"/>
    <property type="match status" value="1"/>
</dbReference>
<dbReference type="SUPFAM" id="SSF54534">
    <property type="entry name" value="FKBP-like"/>
    <property type="match status" value="1"/>
</dbReference>
<dbReference type="Proteomes" id="UP000308199">
    <property type="component" value="Unassembled WGS sequence"/>
</dbReference>
<dbReference type="InterPro" id="IPR046357">
    <property type="entry name" value="PPIase_dom_sf"/>
</dbReference>
<dbReference type="PANTHER" id="PTHR10657">
    <property type="entry name" value="PEPTIDYL-PROLYL CIS-TRANS ISOMERASE"/>
    <property type="match status" value="1"/>
</dbReference>
<evidence type="ECO:0000256" key="1">
    <source>
        <dbReference type="ARBA" id="ARBA00000971"/>
    </source>
</evidence>
<protein>
    <recommendedName>
        <fullName evidence="2">peptidylprolyl isomerase</fullName>
        <ecNumber evidence="2">5.2.1.8</ecNumber>
    </recommendedName>
</protein>
<keyword evidence="8" id="KW-1185">Reference proteome</keyword>
<name>A0A4S4LET4_9AGAM</name>
<dbReference type="GO" id="GO:0005634">
    <property type="term" value="C:nucleus"/>
    <property type="evidence" value="ECO:0007669"/>
    <property type="project" value="TreeGrafter"/>
</dbReference>
<dbReference type="PROSITE" id="PS50198">
    <property type="entry name" value="PPIC_PPIASE_2"/>
    <property type="match status" value="1"/>
</dbReference>
<reference evidence="7 8" key="1">
    <citation type="submission" date="2019-02" db="EMBL/GenBank/DDBJ databases">
        <title>Genome sequencing of the rare red list fungi Phellinidium pouzarii.</title>
        <authorList>
            <person name="Buettner E."/>
            <person name="Kellner H."/>
        </authorList>
    </citation>
    <scope>NUCLEOTIDE SEQUENCE [LARGE SCALE GENOMIC DNA]</scope>
    <source>
        <strain evidence="7 8">DSM 108285</strain>
    </source>
</reference>
<dbReference type="GO" id="GO:0003755">
    <property type="term" value="F:peptidyl-prolyl cis-trans isomerase activity"/>
    <property type="evidence" value="ECO:0007669"/>
    <property type="project" value="UniProtKB-KW"/>
</dbReference>
<evidence type="ECO:0000256" key="4">
    <source>
        <dbReference type="ARBA" id="ARBA00023235"/>
    </source>
</evidence>
<dbReference type="EMBL" id="SGPK01000037">
    <property type="protein sequence ID" value="THH10394.1"/>
    <property type="molecule type" value="Genomic_DNA"/>
</dbReference>
<evidence type="ECO:0000313" key="8">
    <source>
        <dbReference type="Proteomes" id="UP000308199"/>
    </source>
</evidence>
<comment type="caution">
    <text evidence="7">The sequence shown here is derived from an EMBL/GenBank/DDBJ whole genome shotgun (WGS) entry which is preliminary data.</text>
</comment>
<sequence length="375" mass="41207">MDEIQKFPGAELLSGKKPAQVRASHLLVKHKGSRRPSSWKEEHITRSKEEAIELLHQYAVQIDGNPDKFAELASKHSDCSSHGNSGDLGWFQRGSMQKPFEDATYALSVGEMSNVVDTDSGVHLILRTGLPVLSPQFLTATADQLGFVSESLSGGRDDLLIDLVFCLLACVYINLGNMSNITVSYLPGSLFGKKTTVTFCTLSVKCTTQVEKRAVASVLEAQYIEEVLEHDRRLAVIDAKTRRVLTPRAGQPNTVLAEDREAPTTIIPRFLGRDVLLVFRSQGSRPRPCRLTAEFSALKAHYQNGYPLVVASENLGAAEERLRGDIGKQGDADRWSETDLVMESLCPAQRGQIQAEYRVLGGAGVPWAEGIWEAI</sequence>
<evidence type="ECO:0000256" key="3">
    <source>
        <dbReference type="ARBA" id="ARBA00023110"/>
    </source>
</evidence>
<dbReference type="InterPro" id="IPR051370">
    <property type="entry name" value="PPIase_Pin1"/>
</dbReference>
<evidence type="ECO:0000259" key="6">
    <source>
        <dbReference type="PROSITE" id="PS50198"/>
    </source>
</evidence>
<evidence type="ECO:0000256" key="2">
    <source>
        <dbReference type="ARBA" id="ARBA00013194"/>
    </source>
</evidence>
<dbReference type="OrthoDB" id="2530521at2759"/>
<dbReference type="FunFam" id="3.10.50.40:FF:000010">
    <property type="entry name" value="Peptidyl-prolyl cis-trans isomerase Pin1"/>
    <property type="match status" value="1"/>
</dbReference>
<comment type="catalytic activity">
    <reaction evidence="1">
        <text>[protein]-peptidylproline (omega=180) = [protein]-peptidylproline (omega=0)</text>
        <dbReference type="Rhea" id="RHEA:16237"/>
        <dbReference type="Rhea" id="RHEA-COMP:10747"/>
        <dbReference type="Rhea" id="RHEA-COMP:10748"/>
        <dbReference type="ChEBI" id="CHEBI:83833"/>
        <dbReference type="ChEBI" id="CHEBI:83834"/>
        <dbReference type="EC" id="5.2.1.8"/>
    </reaction>
</comment>
<dbReference type="EC" id="5.2.1.8" evidence="2"/>
<organism evidence="7 8">
    <name type="scientific">Phellinidium pouzarii</name>
    <dbReference type="NCBI Taxonomy" id="167371"/>
    <lineage>
        <taxon>Eukaryota</taxon>
        <taxon>Fungi</taxon>
        <taxon>Dikarya</taxon>
        <taxon>Basidiomycota</taxon>
        <taxon>Agaricomycotina</taxon>
        <taxon>Agaricomycetes</taxon>
        <taxon>Hymenochaetales</taxon>
        <taxon>Hymenochaetaceae</taxon>
        <taxon>Phellinidium</taxon>
    </lineage>
</organism>
<dbReference type="InterPro" id="IPR000297">
    <property type="entry name" value="PPIase_PpiC"/>
</dbReference>
<proteinExistence type="predicted"/>
<gene>
    <name evidence="7" type="ORF">EW145_g1362</name>
</gene>
<keyword evidence="3 5" id="KW-0697">Rotamase</keyword>
<dbReference type="Gene3D" id="3.10.50.40">
    <property type="match status" value="1"/>
</dbReference>
<dbReference type="AlphaFoldDB" id="A0A4S4LET4"/>
<accession>A0A4S4LET4</accession>
<dbReference type="GO" id="GO:0005829">
    <property type="term" value="C:cytosol"/>
    <property type="evidence" value="ECO:0007669"/>
    <property type="project" value="TreeGrafter"/>
</dbReference>